<dbReference type="Proteomes" id="UP000048926">
    <property type="component" value="Unassembled WGS sequence"/>
</dbReference>
<reference evidence="2" key="1">
    <citation type="submission" date="2015-07" db="EMBL/GenBank/DDBJ databases">
        <authorList>
            <person name="Rodrigo-Torres Lidia"/>
            <person name="Arahal R.David."/>
        </authorList>
    </citation>
    <scope>NUCLEOTIDE SEQUENCE [LARGE SCALE GENOMIC DNA]</scope>
    <source>
        <strain evidence="2">CECT 4801</strain>
    </source>
</reference>
<accession>A0A0M6XVI9</accession>
<dbReference type="InterPro" id="IPR007420">
    <property type="entry name" value="DUF465"/>
</dbReference>
<evidence type="ECO:0000313" key="2">
    <source>
        <dbReference type="Proteomes" id="UP000048926"/>
    </source>
</evidence>
<sequence>MYNRLKSLRSQHNTLDSLIRREEMHPYPDTQHIRSLKKFKLRLRDEITRIETNLSSSQLVY</sequence>
<proteinExistence type="predicted"/>
<evidence type="ECO:0008006" key="3">
    <source>
        <dbReference type="Google" id="ProtNLM"/>
    </source>
</evidence>
<dbReference type="InterPro" id="IPR038444">
    <property type="entry name" value="DUF465_sf"/>
</dbReference>
<dbReference type="KEGG" id="lagg:B0E33_00310"/>
<dbReference type="EMBL" id="CXST01000001">
    <property type="protein sequence ID" value="CTQ41851.1"/>
    <property type="molecule type" value="Genomic_DNA"/>
</dbReference>
<dbReference type="Pfam" id="PF04325">
    <property type="entry name" value="DUF465"/>
    <property type="match status" value="1"/>
</dbReference>
<evidence type="ECO:0000313" key="1">
    <source>
        <dbReference type="EMBL" id="CTQ41851.1"/>
    </source>
</evidence>
<dbReference type="OrthoDB" id="7679288at2"/>
<dbReference type="RefSeq" id="WP_031270751.1">
    <property type="nucleotide sequence ID" value="NZ_CP045617.1"/>
</dbReference>
<dbReference type="Gene3D" id="6.10.280.50">
    <property type="match status" value="1"/>
</dbReference>
<protein>
    <recommendedName>
        <fullName evidence="3">DUF465 domain-containing protein</fullName>
    </recommendedName>
</protein>
<organism evidence="1 2">
    <name type="scientific">Roseibium aggregatum</name>
    <dbReference type="NCBI Taxonomy" id="187304"/>
    <lineage>
        <taxon>Bacteria</taxon>
        <taxon>Pseudomonadati</taxon>
        <taxon>Pseudomonadota</taxon>
        <taxon>Alphaproteobacteria</taxon>
        <taxon>Hyphomicrobiales</taxon>
        <taxon>Stappiaceae</taxon>
        <taxon>Roseibium</taxon>
    </lineage>
</organism>
<name>A0A0M6XVI9_9HYPH</name>
<keyword evidence="2" id="KW-1185">Reference proteome</keyword>
<dbReference type="STRING" id="187304.B0E33_00310"/>
<gene>
    <name evidence="1" type="ORF">LAL4801_00271</name>
</gene>
<dbReference type="AlphaFoldDB" id="A0A0M6XVI9"/>